<dbReference type="PANTHER" id="PTHR13021">
    <property type="entry name" value="PRE-MRNA-SPLICING FACTOR ISY1"/>
    <property type="match status" value="1"/>
</dbReference>
<dbReference type="SUPFAM" id="SSF140102">
    <property type="entry name" value="ISY1 domain-like"/>
    <property type="match status" value="1"/>
</dbReference>
<comment type="similarity">
    <text evidence="2">Belongs to the ISY1 family.</text>
</comment>
<gene>
    <name evidence="4" type="ORF">glysoja_023953</name>
</gene>
<evidence type="ECO:0000256" key="3">
    <source>
        <dbReference type="ARBA" id="ARBA00023242"/>
    </source>
</evidence>
<proteinExistence type="inferred from homology"/>
<keyword evidence="3" id="KW-0539">Nucleus</keyword>
<dbReference type="Gene3D" id="1.10.287.660">
    <property type="entry name" value="Helix hairpin bin"/>
    <property type="match status" value="1"/>
</dbReference>
<reference evidence="4" key="1">
    <citation type="submission" date="2014-07" db="EMBL/GenBank/DDBJ databases">
        <title>Identification of a novel salt tolerance gene in wild soybean by whole-genome sequencing.</title>
        <authorList>
            <person name="Lam H.-M."/>
            <person name="Qi X."/>
            <person name="Li M.-W."/>
            <person name="Liu X."/>
            <person name="Xie M."/>
            <person name="Ni M."/>
            <person name="Xu X."/>
        </authorList>
    </citation>
    <scope>NUCLEOTIDE SEQUENCE [LARGE SCALE GENOMIC DNA]</scope>
    <source>
        <tissue evidence="4">Root</tissue>
    </source>
</reference>
<dbReference type="Pfam" id="PF06246">
    <property type="entry name" value="Isy1"/>
    <property type="match status" value="1"/>
</dbReference>
<comment type="subcellular location">
    <subcellularLocation>
        <location evidence="1">Nucleus</location>
    </subcellularLocation>
</comment>
<dbReference type="EMBL" id="KN652937">
    <property type="protein sequence ID" value="KHN28135.1"/>
    <property type="molecule type" value="Genomic_DNA"/>
</dbReference>
<protein>
    <submittedName>
        <fullName evidence="4">Pre-mRNA-splicing factor ISY1 like</fullName>
    </submittedName>
</protein>
<evidence type="ECO:0000256" key="2">
    <source>
        <dbReference type="ARBA" id="ARBA00007002"/>
    </source>
</evidence>
<evidence type="ECO:0000256" key="1">
    <source>
        <dbReference type="ARBA" id="ARBA00004123"/>
    </source>
</evidence>
<dbReference type="InterPro" id="IPR009360">
    <property type="entry name" value="Isy1"/>
</dbReference>
<dbReference type="Proteomes" id="UP000053555">
    <property type="component" value="Unassembled WGS sequence"/>
</dbReference>
<dbReference type="InterPro" id="IPR029012">
    <property type="entry name" value="Helix_hairpin_bin_sf"/>
</dbReference>
<accession>A0A0B2R394</accession>
<dbReference type="AlphaFoldDB" id="A0A0B2R394"/>
<evidence type="ECO:0000313" key="4">
    <source>
        <dbReference type="EMBL" id="KHN28135.1"/>
    </source>
</evidence>
<dbReference type="GO" id="GO:0000350">
    <property type="term" value="P:generation of catalytic spliceosome for second transesterification step"/>
    <property type="evidence" value="ECO:0007669"/>
    <property type="project" value="InterPro"/>
</dbReference>
<dbReference type="GO" id="GO:0005634">
    <property type="term" value="C:nucleus"/>
    <property type="evidence" value="ECO:0007669"/>
    <property type="project" value="UniProtKB-SubCell"/>
</dbReference>
<name>A0A0B2R394_GLYSO</name>
<sequence>MREIDRKVAEIQNRGLDEHCLRNLNDKINKVISKKSHWECRIVELDRPNYLKHSAKITNLNGIIVDVPNLGERGP</sequence>
<organism evidence="4">
    <name type="scientific">Glycine soja</name>
    <name type="common">Wild soybean</name>
    <dbReference type="NCBI Taxonomy" id="3848"/>
    <lineage>
        <taxon>Eukaryota</taxon>
        <taxon>Viridiplantae</taxon>
        <taxon>Streptophyta</taxon>
        <taxon>Embryophyta</taxon>
        <taxon>Tracheophyta</taxon>
        <taxon>Spermatophyta</taxon>
        <taxon>Magnoliopsida</taxon>
        <taxon>eudicotyledons</taxon>
        <taxon>Gunneridae</taxon>
        <taxon>Pentapetalae</taxon>
        <taxon>rosids</taxon>
        <taxon>fabids</taxon>
        <taxon>Fabales</taxon>
        <taxon>Fabaceae</taxon>
        <taxon>Papilionoideae</taxon>
        <taxon>50 kb inversion clade</taxon>
        <taxon>NPAAA clade</taxon>
        <taxon>indigoferoid/millettioid clade</taxon>
        <taxon>Phaseoleae</taxon>
        <taxon>Glycine</taxon>
        <taxon>Glycine subgen. Soja</taxon>
    </lineage>
</organism>
<dbReference type="InterPro" id="IPR037200">
    <property type="entry name" value="Isy1_sf"/>
</dbReference>